<organism evidence="12 13">
    <name type="scientific">Ambrosia artemisiifolia</name>
    <name type="common">Common ragweed</name>
    <dbReference type="NCBI Taxonomy" id="4212"/>
    <lineage>
        <taxon>Eukaryota</taxon>
        <taxon>Viridiplantae</taxon>
        <taxon>Streptophyta</taxon>
        <taxon>Embryophyta</taxon>
        <taxon>Tracheophyta</taxon>
        <taxon>Spermatophyta</taxon>
        <taxon>Magnoliopsida</taxon>
        <taxon>eudicotyledons</taxon>
        <taxon>Gunneridae</taxon>
        <taxon>Pentapetalae</taxon>
        <taxon>asterids</taxon>
        <taxon>campanulids</taxon>
        <taxon>Asterales</taxon>
        <taxon>Asteraceae</taxon>
        <taxon>Asteroideae</taxon>
        <taxon>Heliantheae alliance</taxon>
        <taxon>Heliantheae</taxon>
        <taxon>Ambrosia</taxon>
    </lineage>
</organism>
<keyword evidence="6" id="KW-0223">Dioxygenase</keyword>
<dbReference type="GO" id="GO:0046872">
    <property type="term" value="F:metal ion binding"/>
    <property type="evidence" value="ECO:0007669"/>
    <property type="project" value="UniProtKB-KW"/>
</dbReference>
<evidence type="ECO:0000259" key="11">
    <source>
        <dbReference type="PROSITE" id="PS51471"/>
    </source>
</evidence>
<dbReference type="EMBL" id="JAMZMK010000194">
    <property type="protein sequence ID" value="KAI7757013.1"/>
    <property type="molecule type" value="Genomic_DNA"/>
</dbReference>
<dbReference type="Gene3D" id="2.60.120.330">
    <property type="entry name" value="B-lactam Antibiotic, Isopenicillin N Synthase, Chain"/>
    <property type="match status" value="1"/>
</dbReference>
<dbReference type="Pfam" id="PF03171">
    <property type="entry name" value="2OG-FeII_Oxy"/>
    <property type="match status" value="1"/>
</dbReference>
<dbReference type="EC" id="1.14.11.61" evidence="4"/>
<protein>
    <recommendedName>
        <fullName evidence="4">feruloyl-CoA 6-hydroxylase</fullName>
        <ecNumber evidence="4">1.14.11.61</ecNumber>
    </recommendedName>
</protein>
<evidence type="ECO:0000256" key="6">
    <source>
        <dbReference type="ARBA" id="ARBA00022964"/>
    </source>
</evidence>
<evidence type="ECO:0000313" key="12">
    <source>
        <dbReference type="EMBL" id="KAI7757013.1"/>
    </source>
</evidence>
<dbReference type="GO" id="GO:0016706">
    <property type="term" value="F:2-oxoglutarate-dependent dioxygenase activity"/>
    <property type="evidence" value="ECO:0007669"/>
    <property type="project" value="UniProtKB-ARBA"/>
</dbReference>
<name>A0AAD5D9L0_AMBAR</name>
<comment type="similarity">
    <text evidence="3 10">Belongs to the iron/ascorbate-dependent oxidoreductase family.</text>
</comment>
<comment type="cofactor">
    <cofactor evidence="1">
        <name>L-ascorbate</name>
        <dbReference type="ChEBI" id="CHEBI:38290"/>
    </cofactor>
</comment>
<keyword evidence="13" id="KW-1185">Reference proteome</keyword>
<reference evidence="12" key="1">
    <citation type="submission" date="2022-06" db="EMBL/GenBank/DDBJ databases">
        <title>Uncovering the hologenomic basis of an extraordinary plant invasion.</title>
        <authorList>
            <person name="Bieker V.C."/>
            <person name="Martin M.D."/>
            <person name="Gilbert T."/>
            <person name="Hodgins K."/>
            <person name="Battlay P."/>
            <person name="Petersen B."/>
            <person name="Wilson J."/>
        </authorList>
    </citation>
    <scope>NUCLEOTIDE SEQUENCE</scope>
    <source>
        <strain evidence="12">AA19_3_7</strain>
        <tissue evidence="12">Leaf</tissue>
    </source>
</reference>
<dbReference type="InterPro" id="IPR027443">
    <property type="entry name" value="IPNS-like_sf"/>
</dbReference>
<evidence type="ECO:0000256" key="4">
    <source>
        <dbReference type="ARBA" id="ARBA00012885"/>
    </source>
</evidence>
<accession>A0AAD5D9L0</accession>
<dbReference type="InterPro" id="IPR026992">
    <property type="entry name" value="DIOX_N"/>
</dbReference>
<evidence type="ECO:0000256" key="2">
    <source>
        <dbReference type="ARBA" id="ARBA00004918"/>
    </source>
</evidence>
<keyword evidence="7 10" id="KW-0560">Oxidoreductase</keyword>
<sequence>MAASSFNDESSLFNFVVKQGNGVKGLVDSGQTTVPGQYIQPPHHRINKEHVAGSLENMTFDLSELDGPNHEQVAKAITHAAETLGFFQVVNHGVPLELLESLKVVAHKFFTQPAEKKAVYLKGVSPSPMVKYGTSFVPEKEKALEWKDYLSMTYTNDSDAFNFWPSECKEEALEYIKTSTEMVKKLLQILIGNLGVKPNDSRLDELVGLKMVNMNFYPTCPDPNVTVGVGRHSDMGTLTVLLQDGIGGLYVKKGDQNASLEDEEWIGIPPIDGALVINIGDTLQILSNGRYKSAEHRVRTTSSQSRVSVPIFNAPLPVVKIGPLPEVVARDGVARYREVTFEEYMNNFFAKSHDGKKSLDFVSL</sequence>
<dbReference type="Proteomes" id="UP001206925">
    <property type="component" value="Unassembled WGS sequence"/>
</dbReference>
<evidence type="ECO:0000256" key="7">
    <source>
        <dbReference type="ARBA" id="ARBA00023002"/>
    </source>
</evidence>
<proteinExistence type="inferred from homology"/>
<comment type="catalytic activity">
    <reaction evidence="9">
        <text>(E)-feruloyl-CoA + 2-oxoglutarate + O2 = (E)-6-hydroxyferuloyl-CoA + succinate + CO2</text>
        <dbReference type="Rhea" id="RHEA:57856"/>
        <dbReference type="ChEBI" id="CHEBI:15379"/>
        <dbReference type="ChEBI" id="CHEBI:16526"/>
        <dbReference type="ChEBI" id="CHEBI:16810"/>
        <dbReference type="ChEBI" id="CHEBI:30031"/>
        <dbReference type="ChEBI" id="CHEBI:87305"/>
        <dbReference type="ChEBI" id="CHEBI:142390"/>
        <dbReference type="EC" id="1.14.11.61"/>
    </reaction>
</comment>
<dbReference type="PROSITE" id="PS51471">
    <property type="entry name" value="FE2OG_OXY"/>
    <property type="match status" value="1"/>
</dbReference>
<dbReference type="Pfam" id="PF14226">
    <property type="entry name" value="DIOX_N"/>
    <property type="match status" value="1"/>
</dbReference>
<dbReference type="PANTHER" id="PTHR10209:SF230">
    <property type="entry name" value="SCOPOLETIN 8-HYDROXYLASE"/>
    <property type="match status" value="1"/>
</dbReference>
<evidence type="ECO:0000256" key="1">
    <source>
        <dbReference type="ARBA" id="ARBA00001961"/>
    </source>
</evidence>
<gene>
    <name evidence="12" type="ORF">M8C21_004035</name>
</gene>
<dbReference type="SUPFAM" id="SSF51197">
    <property type="entry name" value="Clavaminate synthase-like"/>
    <property type="match status" value="1"/>
</dbReference>
<dbReference type="GO" id="GO:0009805">
    <property type="term" value="P:coumarin biosynthetic process"/>
    <property type="evidence" value="ECO:0007669"/>
    <property type="project" value="UniProtKB-ARBA"/>
</dbReference>
<comment type="caution">
    <text evidence="12">The sequence shown here is derived from an EMBL/GenBank/DDBJ whole genome shotgun (WGS) entry which is preliminary data.</text>
</comment>
<dbReference type="PANTHER" id="PTHR10209">
    <property type="entry name" value="OXIDOREDUCTASE, 2OG-FE II OXYGENASE FAMILY PROTEIN"/>
    <property type="match status" value="1"/>
</dbReference>
<dbReference type="GO" id="GO:0002238">
    <property type="term" value="P:response to molecule of fungal origin"/>
    <property type="evidence" value="ECO:0007669"/>
    <property type="project" value="UniProtKB-ARBA"/>
</dbReference>
<feature type="domain" description="Fe2OG dioxygenase" evidence="11">
    <location>
        <begin position="208"/>
        <end position="315"/>
    </location>
</feature>
<evidence type="ECO:0000256" key="10">
    <source>
        <dbReference type="RuleBase" id="RU003682"/>
    </source>
</evidence>
<comment type="pathway">
    <text evidence="2">Phenylpropanoid metabolism.</text>
</comment>
<evidence type="ECO:0000256" key="5">
    <source>
        <dbReference type="ARBA" id="ARBA00022723"/>
    </source>
</evidence>
<dbReference type="AlphaFoldDB" id="A0AAD5D9L0"/>
<dbReference type="InterPro" id="IPR044861">
    <property type="entry name" value="IPNS-like_FE2OG_OXY"/>
</dbReference>
<evidence type="ECO:0000313" key="13">
    <source>
        <dbReference type="Proteomes" id="UP001206925"/>
    </source>
</evidence>
<dbReference type="InterPro" id="IPR005123">
    <property type="entry name" value="Oxoglu/Fe-dep_dioxygenase_dom"/>
</dbReference>
<keyword evidence="5 10" id="KW-0479">Metal-binding</keyword>
<evidence type="ECO:0000256" key="8">
    <source>
        <dbReference type="ARBA" id="ARBA00023004"/>
    </source>
</evidence>
<dbReference type="FunFam" id="2.60.120.330:FF:000023">
    <property type="entry name" value="Feruloyl CoA ortho-hydroxylase 1"/>
    <property type="match status" value="1"/>
</dbReference>
<evidence type="ECO:0000256" key="9">
    <source>
        <dbReference type="ARBA" id="ARBA00048503"/>
    </source>
</evidence>
<evidence type="ECO:0000256" key="3">
    <source>
        <dbReference type="ARBA" id="ARBA00008056"/>
    </source>
</evidence>
<keyword evidence="8 10" id="KW-0408">Iron</keyword>